<dbReference type="HOGENOM" id="CLU_1397045_0_0_1"/>
<sequence length="210" mass="22226">MKNEEIGMLRQAMDISTWLPELLDDAKKTFDMGPALAKIPSVGMGPDGKTPTIDYVIDPTAEIVFSQVQHDIAYIGNAVIRVSQTKATVSQDIKKKKQDLKQSADVEMADGDKAGPSGLTRKQIDEVVAKSVAKALKDEKARQGQKTSKHGPKAQKPPTNVGKGKAPAAGPSQKNSSPKKGGSGGGPKAGEKRNVSTTAEVPKGKKTKKN</sequence>
<evidence type="ECO:0000313" key="3">
    <source>
        <dbReference type="Proteomes" id="UP000027456"/>
    </source>
</evidence>
<protein>
    <submittedName>
        <fullName evidence="2">Uncharacterized protein</fullName>
    </submittedName>
</protein>
<feature type="compositionally biased region" description="Low complexity" evidence="1">
    <location>
        <begin position="170"/>
        <end position="180"/>
    </location>
</feature>
<organism evidence="2 3">
    <name type="scientific">Rhizoctonia solani 123E</name>
    <dbReference type="NCBI Taxonomy" id="1423351"/>
    <lineage>
        <taxon>Eukaryota</taxon>
        <taxon>Fungi</taxon>
        <taxon>Dikarya</taxon>
        <taxon>Basidiomycota</taxon>
        <taxon>Agaricomycotina</taxon>
        <taxon>Agaricomycetes</taxon>
        <taxon>Cantharellales</taxon>
        <taxon>Ceratobasidiaceae</taxon>
        <taxon>Rhizoctonia</taxon>
    </lineage>
</organism>
<feature type="non-terminal residue" evidence="2">
    <location>
        <position position="210"/>
    </location>
</feature>
<reference evidence="2 3" key="1">
    <citation type="submission" date="2013-12" db="EMBL/GenBank/DDBJ databases">
        <authorList>
            <person name="Cubeta M."/>
            <person name="Pakala S."/>
            <person name="Fedorova N."/>
            <person name="Thomas E."/>
            <person name="Dean R."/>
            <person name="Jabaji S."/>
            <person name="Neate S."/>
            <person name="Toda T."/>
            <person name="Tavantzis S."/>
            <person name="Vilgalys R."/>
            <person name="Bharathan N."/>
            <person name="Pakala S."/>
            <person name="Losada L.S."/>
            <person name="Zafar N."/>
            <person name="Nierman W."/>
        </authorList>
    </citation>
    <scope>NUCLEOTIDE SEQUENCE [LARGE SCALE GENOMIC DNA]</scope>
    <source>
        <strain evidence="2 3">123E</strain>
    </source>
</reference>
<feature type="region of interest" description="Disordered" evidence="1">
    <location>
        <begin position="86"/>
        <end position="210"/>
    </location>
</feature>
<proteinExistence type="predicted"/>
<gene>
    <name evidence="2" type="ORF">V565_354630</name>
</gene>
<dbReference type="EMBL" id="AZST01002614">
    <property type="protein sequence ID" value="KEP44891.1"/>
    <property type="molecule type" value="Genomic_DNA"/>
</dbReference>
<dbReference type="Proteomes" id="UP000027456">
    <property type="component" value="Unassembled WGS sequence"/>
</dbReference>
<evidence type="ECO:0000313" key="2">
    <source>
        <dbReference type="EMBL" id="KEP44891.1"/>
    </source>
</evidence>
<name>A0A074RCJ6_9AGAM</name>
<comment type="caution">
    <text evidence="2">The sequence shown here is derived from an EMBL/GenBank/DDBJ whole genome shotgun (WGS) entry which is preliminary data.</text>
</comment>
<evidence type="ECO:0000256" key="1">
    <source>
        <dbReference type="SAM" id="MobiDB-lite"/>
    </source>
</evidence>
<accession>A0A074RCJ6</accession>
<dbReference type="AlphaFoldDB" id="A0A074RCJ6"/>
<keyword evidence="3" id="KW-1185">Reference proteome</keyword>
<dbReference type="OrthoDB" id="3261516at2759"/>